<dbReference type="AlphaFoldDB" id="A0A7E4UTH3"/>
<sequence length="126" mass="13502">MYAHQLTIRVSEEEISADVESVNGALYPRNVVVIRRVPSPQESGTAVAAAAPYANSNILPRKPPSVGSTLPRQAVWWPDPVRSKSKAPLSYPAFSLFLSLELRAPGAPAYLRIDAASLSSSSLLST</sequence>
<keyword evidence="1" id="KW-1185">Reference proteome</keyword>
<evidence type="ECO:0000313" key="2">
    <source>
        <dbReference type="WBParaSite" id="Pan_g12658.t1"/>
    </source>
</evidence>
<name>A0A7E4UTH3_PANRE</name>
<organism evidence="1 2">
    <name type="scientific">Panagrellus redivivus</name>
    <name type="common">Microworm</name>
    <dbReference type="NCBI Taxonomy" id="6233"/>
    <lineage>
        <taxon>Eukaryota</taxon>
        <taxon>Metazoa</taxon>
        <taxon>Ecdysozoa</taxon>
        <taxon>Nematoda</taxon>
        <taxon>Chromadorea</taxon>
        <taxon>Rhabditida</taxon>
        <taxon>Tylenchina</taxon>
        <taxon>Panagrolaimomorpha</taxon>
        <taxon>Panagrolaimoidea</taxon>
        <taxon>Panagrolaimidae</taxon>
        <taxon>Panagrellus</taxon>
    </lineage>
</organism>
<protein>
    <submittedName>
        <fullName evidence="2">Uncharacterized protein</fullName>
    </submittedName>
</protein>
<reference evidence="2" key="2">
    <citation type="submission" date="2020-10" db="UniProtKB">
        <authorList>
            <consortium name="WormBaseParasite"/>
        </authorList>
    </citation>
    <scope>IDENTIFICATION</scope>
</reference>
<dbReference type="Proteomes" id="UP000492821">
    <property type="component" value="Unassembled WGS sequence"/>
</dbReference>
<reference evidence="1" key="1">
    <citation type="journal article" date="2013" name="Genetics">
        <title>The draft genome and transcriptome of Panagrellus redivivus are shaped by the harsh demands of a free-living lifestyle.</title>
        <authorList>
            <person name="Srinivasan J."/>
            <person name="Dillman A.R."/>
            <person name="Macchietto M.G."/>
            <person name="Heikkinen L."/>
            <person name="Lakso M."/>
            <person name="Fracchia K.M."/>
            <person name="Antoshechkin I."/>
            <person name="Mortazavi A."/>
            <person name="Wong G."/>
            <person name="Sternberg P.W."/>
        </authorList>
    </citation>
    <scope>NUCLEOTIDE SEQUENCE [LARGE SCALE GENOMIC DNA]</scope>
    <source>
        <strain evidence="1">MT8872</strain>
    </source>
</reference>
<evidence type="ECO:0000313" key="1">
    <source>
        <dbReference type="Proteomes" id="UP000492821"/>
    </source>
</evidence>
<accession>A0A7E4UTH3</accession>
<proteinExistence type="predicted"/>
<dbReference type="WBParaSite" id="Pan_g12658.t1">
    <property type="protein sequence ID" value="Pan_g12658.t1"/>
    <property type="gene ID" value="Pan_g12658"/>
</dbReference>